<evidence type="ECO:0000256" key="3">
    <source>
        <dbReference type="ARBA" id="ARBA00022723"/>
    </source>
</evidence>
<dbReference type="Gene3D" id="3.90.480.10">
    <property type="entry name" value="Sulfite Reductase Hemoprotein,Domain 2"/>
    <property type="match status" value="1"/>
</dbReference>
<protein>
    <submittedName>
        <fullName evidence="8">Precorrin-3B synthase</fullName>
        <ecNumber evidence="8">1.14.13.83</ecNumber>
    </submittedName>
</protein>
<accession>A0ABW5CHX8</accession>
<keyword evidence="4 8" id="KW-0560">Oxidoreductase</keyword>
<comment type="caution">
    <text evidence="8">The sequence shown here is derived from an EMBL/GenBank/DDBJ whole genome shotgun (WGS) entry which is preliminary data.</text>
</comment>
<dbReference type="NCBIfam" id="TIGR02435">
    <property type="entry name" value="CobG"/>
    <property type="match status" value="1"/>
</dbReference>
<keyword evidence="2" id="KW-0349">Heme</keyword>
<keyword evidence="9" id="KW-1185">Reference proteome</keyword>
<proteinExistence type="predicted"/>
<dbReference type="InterPro" id="IPR036136">
    <property type="entry name" value="Nit/Sulf_reduc_fer-like_dom_sf"/>
</dbReference>
<dbReference type="SUPFAM" id="SSF55124">
    <property type="entry name" value="Nitrite/Sulfite reductase N-terminal domain-like"/>
    <property type="match status" value="2"/>
</dbReference>
<dbReference type="EC" id="1.14.13.83" evidence="8"/>
<name>A0ABW5CHX8_9HYPH</name>
<evidence type="ECO:0000256" key="5">
    <source>
        <dbReference type="ARBA" id="ARBA00023004"/>
    </source>
</evidence>
<evidence type="ECO:0000256" key="4">
    <source>
        <dbReference type="ARBA" id="ARBA00023002"/>
    </source>
</evidence>
<dbReference type="InterPro" id="IPR045854">
    <property type="entry name" value="NO2/SO3_Rdtase_4Fe4S_sf"/>
</dbReference>
<dbReference type="InterPro" id="IPR005117">
    <property type="entry name" value="NiRdtase/SiRdtase_haem-b_fer"/>
</dbReference>
<dbReference type="EMBL" id="JBHUIJ010000005">
    <property type="protein sequence ID" value="MFD2236879.1"/>
    <property type="molecule type" value="Genomic_DNA"/>
</dbReference>
<organism evidence="8 9">
    <name type="scientific">Aureimonas populi</name>
    <dbReference type="NCBI Taxonomy" id="1701758"/>
    <lineage>
        <taxon>Bacteria</taxon>
        <taxon>Pseudomonadati</taxon>
        <taxon>Pseudomonadota</taxon>
        <taxon>Alphaproteobacteria</taxon>
        <taxon>Hyphomicrobiales</taxon>
        <taxon>Aurantimonadaceae</taxon>
        <taxon>Aureimonas</taxon>
    </lineage>
</organism>
<keyword evidence="6" id="KW-0411">Iron-sulfur</keyword>
<reference evidence="9" key="1">
    <citation type="journal article" date="2019" name="Int. J. Syst. Evol. Microbiol.">
        <title>The Global Catalogue of Microorganisms (GCM) 10K type strain sequencing project: providing services to taxonomists for standard genome sequencing and annotation.</title>
        <authorList>
            <consortium name="The Broad Institute Genomics Platform"/>
            <consortium name="The Broad Institute Genome Sequencing Center for Infectious Disease"/>
            <person name="Wu L."/>
            <person name="Ma J."/>
        </authorList>
    </citation>
    <scope>NUCLEOTIDE SEQUENCE [LARGE SCALE GENOMIC DNA]</scope>
    <source>
        <strain evidence="9">ZS-35-S2</strain>
    </source>
</reference>
<dbReference type="GO" id="GO:0043818">
    <property type="term" value="F:precorrin-3B synthase activity"/>
    <property type="evidence" value="ECO:0007669"/>
    <property type="project" value="UniProtKB-EC"/>
</dbReference>
<dbReference type="Gene3D" id="3.30.413.10">
    <property type="entry name" value="Sulfite Reductase Hemoprotein, domain 1"/>
    <property type="match status" value="2"/>
</dbReference>
<dbReference type="RefSeq" id="WP_209739638.1">
    <property type="nucleotide sequence ID" value="NZ_CP072611.1"/>
</dbReference>
<feature type="domain" description="Nitrite/Sulfite reductase ferredoxin-like" evidence="7">
    <location>
        <begin position="15"/>
        <end position="80"/>
    </location>
</feature>
<evidence type="ECO:0000256" key="6">
    <source>
        <dbReference type="ARBA" id="ARBA00023014"/>
    </source>
</evidence>
<keyword evidence="5" id="KW-0408">Iron</keyword>
<dbReference type="InterPro" id="IPR012798">
    <property type="entry name" value="Cbl_synth_CobG-like"/>
</dbReference>
<evidence type="ECO:0000259" key="7">
    <source>
        <dbReference type="Pfam" id="PF03460"/>
    </source>
</evidence>
<evidence type="ECO:0000313" key="9">
    <source>
        <dbReference type="Proteomes" id="UP001597371"/>
    </source>
</evidence>
<evidence type="ECO:0000313" key="8">
    <source>
        <dbReference type="EMBL" id="MFD2236879.1"/>
    </source>
</evidence>
<gene>
    <name evidence="8" type="primary">cobG</name>
    <name evidence="8" type="ORF">ACFSKQ_05295</name>
</gene>
<dbReference type="Proteomes" id="UP001597371">
    <property type="component" value="Unassembled WGS sequence"/>
</dbReference>
<dbReference type="InterPro" id="IPR051329">
    <property type="entry name" value="NIR_SIR_4Fe-4S"/>
</dbReference>
<dbReference type="PANTHER" id="PTHR32439:SF9">
    <property type="entry name" value="BLR3264 PROTEIN"/>
    <property type="match status" value="1"/>
</dbReference>
<sequence length="388" mass="39630">MTGLRRGACPTLVEPMRTGDGLLARLHPRGRRLTGAQLAGLARAAADCGNGLLEIGARGSLQIRGLTQETAPRLAQAVAALGVEDEAGLTVETGALAGLDAREERDPRPLARRIRAGADRLAHRLGPKVSVTVDGGGALPLTGIGADVKLEAVAGGWIARVGAACFGPFAPDAAVEAALLVLRALAETGREARARHLEPAAWASLGPAIGHESAPAALPVGRFALKDGRWARGLALAFGQIEAAALADFARQAGEDIRLAPGRGLLILHESPAEDAAILGAAARAGLVGQEGDSRLLVSACAGAPACAGALLPARRIAAELARMRPGRRLHVSGCGKECARPPAPVISLVGREGECDIRAEGEGPSGELRALLARLGAEGLNWKEGRG</sequence>
<evidence type="ECO:0000256" key="1">
    <source>
        <dbReference type="ARBA" id="ARBA00022485"/>
    </source>
</evidence>
<dbReference type="PANTHER" id="PTHR32439">
    <property type="entry name" value="FERREDOXIN--NITRITE REDUCTASE, CHLOROPLASTIC"/>
    <property type="match status" value="1"/>
</dbReference>
<keyword evidence="1" id="KW-0004">4Fe-4S</keyword>
<keyword evidence="3" id="KW-0479">Metal-binding</keyword>
<evidence type="ECO:0000256" key="2">
    <source>
        <dbReference type="ARBA" id="ARBA00022617"/>
    </source>
</evidence>
<dbReference type="SUPFAM" id="SSF56014">
    <property type="entry name" value="Nitrite and sulphite reductase 4Fe-4S domain-like"/>
    <property type="match status" value="1"/>
</dbReference>
<dbReference type="Pfam" id="PF03460">
    <property type="entry name" value="NIR_SIR_ferr"/>
    <property type="match status" value="1"/>
</dbReference>